<feature type="compositionally biased region" description="Low complexity" evidence="4">
    <location>
        <begin position="478"/>
        <end position="493"/>
    </location>
</feature>
<feature type="compositionally biased region" description="Basic residues" evidence="4">
    <location>
        <begin position="603"/>
        <end position="613"/>
    </location>
</feature>
<dbReference type="GO" id="GO:0051286">
    <property type="term" value="C:cell tip"/>
    <property type="evidence" value="ECO:0007669"/>
    <property type="project" value="TreeGrafter"/>
</dbReference>
<dbReference type="GO" id="GO:0005634">
    <property type="term" value="C:nucleus"/>
    <property type="evidence" value="ECO:0007669"/>
    <property type="project" value="TreeGrafter"/>
</dbReference>
<evidence type="ECO:0000256" key="4">
    <source>
        <dbReference type="SAM" id="MobiDB-lite"/>
    </source>
</evidence>
<dbReference type="OrthoDB" id="3367at2759"/>
<dbReference type="OMA" id="KMSYYNV"/>
<dbReference type="InterPro" id="IPR019775">
    <property type="entry name" value="WD40_repeat_CS"/>
</dbReference>
<reference evidence="5 6" key="1">
    <citation type="submission" date="2013-02" db="EMBL/GenBank/DDBJ databases">
        <title>Genome sequence of Candida maltosa Xu316, a potential industrial strain for xylitol and ethanol production.</title>
        <authorList>
            <person name="Yu J."/>
            <person name="Wang Q."/>
            <person name="Geng X."/>
            <person name="Bao W."/>
            <person name="He P."/>
            <person name="Cai J."/>
        </authorList>
    </citation>
    <scope>NUCLEOTIDE SEQUENCE [LARGE SCALE GENOMIC DNA]</scope>
    <source>
        <strain evidence="6">Xu316</strain>
    </source>
</reference>
<dbReference type="InterPro" id="IPR001680">
    <property type="entry name" value="WD40_rpt"/>
</dbReference>
<evidence type="ECO:0000313" key="6">
    <source>
        <dbReference type="Proteomes" id="UP000011777"/>
    </source>
</evidence>
<evidence type="ECO:0000256" key="1">
    <source>
        <dbReference type="ARBA" id="ARBA00022574"/>
    </source>
</evidence>
<feature type="region of interest" description="Disordered" evidence="4">
    <location>
        <begin position="572"/>
        <end position="623"/>
    </location>
</feature>
<name>M3HFD3_CANMX</name>
<feature type="region of interest" description="Disordered" evidence="4">
    <location>
        <begin position="477"/>
        <end position="499"/>
    </location>
</feature>
<protein>
    <submittedName>
        <fullName evidence="5">Uncharacterized protein</fullName>
    </submittedName>
</protein>
<dbReference type="HOGENOM" id="CLU_016855_0_0_1"/>
<dbReference type="Gene3D" id="2.130.10.10">
    <property type="entry name" value="YVTN repeat-like/Quinoprotein amine dehydrogenase"/>
    <property type="match status" value="1"/>
</dbReference>
<dbReference type="InterPro" id="IPR036322">
    <property type="entry name" value="WD40_repeat_dom_sf"/>
</dbReference>
<keyword evidence="6" id="KW-1185">Reference proteome</keyword>
<dbReference type="PANTHER" id="PTHR14107:SF16">
    <property type="entry name" value="AT02583P"/>
    <property type="match status" value="1"/>
</dbReference>
<dbReference type="GO" id="GO:0032153">
    <property type="term" value="C:cell division site"/>
    <property type="evidence" value="ECO:0007669"/>
    <property type="project" value="TreeGrafter"/>
</dbReference>
<dbReference type="InterPro" id="IPR015943">
    <property type="entry name" value="WD40/YVTN_repeat-like_dom_sf"/>
</dbReference>
<dbReference type="Pfam" id="PF00400">
    <property type="entry name" value="WD40"/>
    <property type="match status" value="1"/>
</dbReference>
<dbReference type="AlphaFoldDB" id="M3HFD3"/>
<evidence type="ECO:0000256" key="2">
    <source>
        <dbReference type="ARBA" id="ARBA00022737"/>
    </source>
</evidence>
<accession>M3HFD3</accession>
<gene>
    <name evidence="5" type="ORF">G210_3810</name>
</gene>
<organism evidence="5 6">
    <name type="scientific">Candida maltosa (strain Xu316)</name>
    <name type="common">Yeast</name>
    <dbReference type="NCBI Taxonomy" id="1245528"/>
    <lineage>
        <taxon>Eukaryota</taxon>
        <taxon>Fungi</taxon>
        <taxon>Dikarya</taxon>
        <taxon>Ascomycota</taxon>
        <taxon>Saccharomycotina</taxon>
        <taxon>Pichiomycetes</taxon>
        <taxon>Debaryomycetaceae</taxon>
        <taxon>Candida/Lodderomyces clade</taxon>
        <taxon>Candida</taxon>
    </lineage>
</organism>
<proteinExistence type="predicted"/>
<dbReference type="PROSITE" id="PS50082">
    <property type="entry name" value="WD_REPEATS_2"/>
    <property type="match status" value="1"/>
</dbReference>
<evidence type="ECO:0000256" key="3">
    <source>
        <dbReference type="PROSITE-ProRule" id="PRU00221"/>
    </source>
</evidence>
<dbReference type="eggNOG" id="KOG2394">
    <property type="taxonomic scope" value="Eukaryota"/>
</dbReference>
<dbReference type="Proteomes" id="UP000011777">
    <property type="component" value="Unassembled WGS sequence"/>
</dbReference>
<dbReference type="SUPFAM" id="SSF50978">
    <property type="entry name" value="WD40 repeat-like"/>
    <property type="match status" value="1"/>
</dbReference>
<dbReference type="PROSITE" id="PS00678">
    <property type="entry name" value="WD_REPEATS_1"/>
    <property type="match status" value="1"/>
</dbReference>
<evidence type="ECO:0000313" key="5">
    <source>
        <dbReference type="EMBL" id="EMG45967.1"/>
    </source>
</evidence>
<dbReference type="GO" id="GO:0045013">
    <property type="term" value="P:carbon catabolite repression of transcription"/>
    <property type="evidence" value="ECO:0007669"/>
    <property type="project" value="TreeGrafter"/>
</dbReference>
<feature type="repeat" description="WD" evidence="3">
    <location>
        <begin position="525"/>
        <end position="564"/>
    </location>
</feature>
<dbReference type="EMBL" id="AOGT01002237">
    <property type="protein sequence ID" value="EMG45967.1"/>
    <property type="molecule type" value="Genomic_DNA"/>
</dbReference>
<keyword evidence="2" id="KW-0677">Repeat</keyword>
<feature type="compositionally biased region" description="Basic and acidic residues" evidence="4">
    <location>
        <begin position="583"/>
        <end position="592"/>
    </location>
</feature>
<dbReference type="PANTHER" id="PTHR14107">
    <property type="entry name" value="WD REPEAT PROTEIN"/>
    <property type="match status" value="1"/>
</dbReference>
<dbReference type="STRING" id="1245528.M3HFD3"/>
<dbReference type="SMART" id="SM00320">
    <property type="entry name" value="WD40"/>
    <property type="match status" value="3"/>
</dbReference>
<comment type="caution">
    <text evidence="5">The sequence shown here is derived from an EMBL/GenBank/DDBJ whole genome shotgun (WGS) entry which is preliminary data.</text>
</comment>
<dbReference type="InterPro" id="IPR051362">
    <property type="entry name" value="WD_repeat_creC_regulators"/>
</dbReference>
<sequence length="623" mass="69919">MSQPSGATPFLNSVCPGYTTLDDNVHYQLQELPKNCREIPWPISTTSSTLKLDSSYLNVARPPLNRNESTTYVSLPYHVTDLFDKIVKNSEKGQEGYMHIGANINPLIHDPFKIIGLNPGCMTRIINLNKSKNPFADNKTLSFNKLKNKLFVKNDSLQDLHNGPFKILHSKSYGTASKLLVSTHVNVLNVFALNRNSEFMNVKKSKNSVQGDSESPTPQTERLIEDPILRIQFKEDAIITSVSTFELNDEPIIVLGFHSGELVIIKLNESKYQIFDALKTTEHSLEVGAVTTIEVIRHPNYEFLIVAGFSNGEVIILNPYGDPENNYTKTIIDKDVSATYFKKFDLSPLGKIDNSFLLGHFRVSHKPITAISSTLPINKPLQSPESQPLVLAIGSADGFVRFIDFIFTFDFNYGDKKHVIVTDILSNYFNTGITDIEFSPDFKFFCVVGKGDLIEVFKMSYYNVNGLLTKKPARRSRSGTVNSVNSGNGSTTGATTITEPRLTNSRNTKEVYPPLIKDIRVVGRFKGHTNMVKCIKFMPDKVNSSVYKLVSCGYDGKTIVWEFDYKALPKVKKLHPKPTNPPREGRSKTAHERKPHLLSPSPLRRRKPQHTRNRSLDEGANTA</sequence>
<keyword evidence="1 3" id="KW-0853">WD repeat</keyword>